<feature type="compositionally biased region" description="Low complexity" evidence="10">
    <location>
        <begin position="809"/>
        <end position="829"/>
    </location>
</feature>
<feature type="coiled-coil region" evidence="9">
    <location>
        <begin position="538"/>
        <end position="565"/>
    </location>
</feature>
<feature type="region of interest" description="Disordered" evidence="10">
    <location>
        <begin position="369"/>
        <end position="444"/>
    </location>
</feature>
<evidence type="ECO:0000256" key="5">
    <source>
        <dbReference type="ARBA" id="ARBA00022723"/>
    </source>
</evidence>
<dbReference type="Gene3D" id="3.30.60.90">
    <property type="match status" value="1"/>
</dbReference>
<dbReference type="InterPro" id="IPR050774">
    <property type="entry name" value="KCMF1/Dystrophin"/>
</dbReference>
<organism evidence="12 13">
    <name type="scientific">Acanthocheilonema viteae</name>
    <name type="common">Filarial nematode worm</name>
    <name type="synonym">Dipetalonema viteae</name>
    <dbReference type="NCBI Taxonomy" id="6277"/>
    <lineage>
        <taxon>Eukaryota</taxon>
        <taxon>Metazoa</taxon>
        <taxon>Ecdysozoa</taxon>
        <taxon>Nematoda</taxon>
        <taxon>Chromadorea</taxon>
        <taxon>Rhabditida</taxon>
        <taxon>Spirurina</taxon>
        <taxon>Spiruromorpha</taxon>
        <taxon>Filarioidea</taxon>
        <taxon>Onchocercidae</taxon>
        <taxon>Acanthocheilonema</taxon>
    </lineage>
</organism>
<dbReference type="Pfam" id="PF05605">
    <property type="entry name" value="zf-Di19"/>
    <property type="match status" value="1"/>
</dbReference>
<evidence type="ECO:0000256" key="8">
    <source>
        <dbReference type="PROSITE-ProRule" id="PRU00228"/>
    </source>
</evidence>
<dbReference type="CDD" id="cd02338">
    <property type="entry name" value="ZZ_PCMF_like"/>
    <property type="match status" value="1"/>
</dbReference>
<dbReference type="Pfam" id="PF00569">
    <property type="entry name" value="ZZ"/>
    <property type="match status" value="1"/>
</dbReference>
<dbReference type="GO" id="GO:0023051">
    <property type="term" value="P:regulation of signaling"/>
    <property type="evidence" value="ECO:0007669"/>
    <property type="project" value="UniProtKB-ARBA"/>
</dbReference>
<evidence type="ECO:0000256" key="2">
    <source>
        <dbReference type="ARBA" id="ARBA00010938"/>
    </source>
</evidence>
<dbReference type="AlphaFoldDB" id="A0A498SJ79"/>
<evidence type="ECO:0000256" key="6">
    <source>
        <dbReference type="ARBA" id="ARBA00022771"/>
    </source>
</evidence>
<dbReference type="Proteomes" id="UP000276991">
    <property type="component" value="Unassembled WGS sequence"/>
</dbReference>
<keyword evidence="4" id="KW-0808">Transferase</keyword>
<dbReference type="PANTHER" id="PTHR12268:SF13">
    <property type="entry name" value="E3 UBIQUITIN-PROTEIN LIGASE KCMF1"/>
    <property type="match status" value="1"/>
</dbReference>
<evidence type="ECO:0000256" key="3">
    <source>
        <dbReference type="ARBA" id="ARBA00012483"/>
    </source>
</evidence>
<reference evidence="12 13" key="1">
    <citation type="submission" date="2018-08" db="EMBL/GenBank/DDBJ databases">
        <authorList>
            <person name="Laetsch R D."/>
            <person name="Stevens L."/>
            <person name="Kumar S."/>
            <person name="Blaxter L. M."/>
        </authorList>
    </citation>
    <scope>NUCLEOTIDE SEQUENCE [LARGE SCALE GENOMIC DNA]</scope>
</reference>
<evidence type="ECO:0000256" key="7">
    <source>
        <dbReference type="ARBA" id="ARBA00022833"/>
    </source>
</evidence>
<feature type="region of interest" description="Disordered" evidence="10">
    <location>
        <begin position="590"/>
        <end position="617"/>
    </location>
</feature>
<evidence type="ECO:0000256" key="1">
    <source>
        <dbReference type="ARBA" id="ARBA00000900"/>
    </source>
</evidence>
<dbReference type="PROSITE" id="PS50135">
    <property type="entry name" value="ZF_ZZ_2"/>
    <property type="match status" value="1"/>
</dbReference>
<dbReference type="EC" id="2.3.2.27" evidence="3"/>
<feature type="region of interest" description="Disordered" evidence="10">
    <location>
        <begin position="254"/>
        <end position="346"/>
    </location>
</feature>
<dbReference type="GO" id="GO:0099536">
    <property type="term" value="P:synaptic signaling"/>
    <property type="evidence" value="ECO:0007669"/>
    <property type="project" value="TreeGrafter"/>
</dbReference>
<evidence type="ECO:0000256" key="9">
    <source>
        <dbReference type="SAM" id="Coils"/>
    </source>
</evidence>
<keyword evidence="9" id="KW-0175">Coiled coil</keyword>
<feature type="compositionally biased region" description="Polar residues" evidence="10">
    <location>
        <begin position="319"/>
        <end position="333"/>
    </location>
</feature>
<comment type="similarity">
    <text evidence="2">Belongs to the KCMF1 family.</text>
</comment>
<keyword evidence="7" id="KW-0862">Zinc</keyword>
<dbReference type="InterPro" id="IPR043145">
    <property type="entry name" value="Znf_ZZ_sf"/>
</dbReference>
<dbReference type="GO" id="GO:0061630">
    <property type="term" value="F:ubiquitin protein ligase activity"/>
    <property type="evidence" value="ECO:0007669"/>
    <property type="project" value="UniProtKB-EC"/>
</dbReference>
<name>A0A498SJ79_ACAVI</name>
<dbReference type="STRING" id="6277.A0A498SJ79"/>
<keyword evidence="5" id="KW-0479">Metal-binding</keyword>
<dbReference type="PROSITE" id="PS01357">
    <property type="entry name" value="ZF_ZZ_1"/>
    <property type="match status" value="1"/>
</dbReference>
<evidence type="ECO:0000256" key="10">
    <source>
        <dbReference type="SAM" id="MobiDB-lite"/>
    </source>
</evidence>
<comment type="catalytic activity">
    <reaction evidence="1">
        <text>S-ubiquitinyl-[E2 ubiquitin-conjugating enzyme]-L-cysteine + [acceptor protein]-L-lysine = [E2 ubiquitin-conjugating enzyme]-L-cysteine + N(6)-ubiquitinyl-[acceptor protein]-L-lysine.</text>
        <dbReference type="EC" id="2.3.2.27"/>
    </reaction>
</comment>
<evidence type="ECO:0000313" key="13">
    <source>
        <dbReference type="Proteomes" id="UP000276991"/>
    </source>
</evidence>
<dbReference type="PANTHER" id="PTHR12268">
    <property type="entry name" value="E3 UBIQUITIN-PROTEIN LIGASE KCMF1"/>
    <property type="match status" value="1"/>
</dbReference>
<dbReference type="InterPro" id="IPR008598">
    <property type="entry name" value="Di19_Zn-bd"/>
</dbReference>
<dbReference type="GO" id="GO:0008270">
    <property type="term" value="F:zinc ion binding"/>
    <property type="evidence" value="ECO:0007669"/>
    <property type="project" value="UniProtKB-KW"/>
</dbReference>
<dbReference type="GO" id="GO:0045202">
    <property type="term" value="C:synapse"/>
    <property type="evidence" value="ECO:0007669"/>
    <property type="project" value="GOC"/>
</dbReference>
<feature type="region of interest" description="Disordered" evidence="10">
    <location>
        <begin position="803"/>
        <end position="830"/>
    </location>
</feature>
<keyword evidence="6 8" id="KW-0863">Zinc-finger</keyword>
<evidence type="ECO:0000259" key="11">
    <source>
        <dbReference type="PROSITE" id="PS50135"/>
    </source>
</evidence>
<dbReference type="GO" id="GO:0005886">
    <property type="term" value="C:plasma membrane"/>
    <property type="evidence" value="ECO:0007669"/>
    <property type="project" value="TreeGrafter"/>
</dbReference>
<dbReference type="InterPro" id="IPR000433">
    <property type="entry name" value="Znf_ZZ"/>
</dbReference>
<dbReference type="OrthoDB" id="7873042at2759"/>
<dbReference type="EMBL" id="UPTC01000554">
    <property type="protein sequence ID" value="VBB29175.1"/>
    <property type="molecule type" value="Genomic_DNA"/>
</dbReference>
<sequence length="1170" mass="131518">MSSARNRRSSKRLKRRGVETQFSLCYHYTFVPVGDIRRPYNRMSSVHEGVSCDGCMAPNFAGDRYKCLRCYDFDLCSRCYMEERTTEVSSENRPFRETNEEHSPSHPMQCIMTQQDFELAYHGDQTHSWDRLRVVIFTCPVCGVNGFSRERLVSHVIDEHSTSSRSPSQRSEMACPICISTDFYRIGFGDYMPNHLTDMVSHMQEHHMQAQYVNVSNNSNNGIADTANVLSEFLRDRDLRRVIVHNVPLVSNDSDVEESATDGTRRNTSSQQDGPLRIETVSRIRRRPIDSSTAEINQSRETTDSIQTAGSFSPRRVSGQPSTGFSSGHSTAQPPAGLSSGFSSRSSMQSASFSSVRISASRSLQSARLSRDSTGLGHAGNNSLPANSIVETSPSPYEPHSELSDSSSPIRTFQYPITAYSRPTVPNHGVQRNQRISGENSSRTVGYARRFPVRERDQSRNEALFAAPPGFRRLESIEVPNATEATPARVAACSTRNYNADASSLSNSDAVDAAAFSTDAYAVVDVSCGEYATQNSSQEALVESIEELERQMERSNNTESKKSLKYCTLFTALAKPSCLPVLKIERVRPTNDDETKQSDVLSFDDDDCQTDDEIPPPNLVMRIGRSLRCTYRQRNQNIKAKQQSYDVASECSDWWSSRFSEYLRTESATRVNRANVDVTHETMDTSLITPDRSMVSRGEVALNRAIDALRRLDSRNIHSSRLPVAHDVITQTNSPVYLNGNIIPPPGMGSHNGQVLLSALGNTLFLGSDSVADAVAREVAAFSEASGLNIRQLQGLIRREEHVTPNPQIPSNSHANSRSSSGRLSSIPAPTILSETRTRKSVKMQVKGNEQHDGDYSDFISEAFKTPEIDSLLDVKYVVKKRYYKPYDLKTDEQKESVLIPWLEKQDALDLSVDMSDTQLDSEIIKLLKQIPEFVDDDGSSEILARKFSFTLELIIGGKVAKDEYCTEIGSGNEETMFDSGKGSDEELLIKKCESAGLKRPQAPFTVTGIFGINSNERNEFEADYWKDYRFLRNRRGAFVFKKSSDVPPECMLAPTDHRLVKQLVFGKLDIPISLYSRVHYLPEIFMRIIRTNLCVFYLSQETKEFLEENMEEVVPSLKNEKNMHWDTLTVKAKYDGMKTPLEIPPELWYFLDLASFFDPNIMSLNEKNK</sequence>
<protein>
    <recommendedName>
        <fullName evidence="3">RING-type E3 ubiquitin transferase</fullName>
        <ecNumber evidence="3">2.3.2.27</ecNumber>
    </recommendedName>
</protein>
<dbReference type="SMART" id="SM00291">
    <property type="entry name" value="ZnF_ZZ"/>
    <property type="match status" value="1"/>
</dbReference>
<accession>A0A498SJ79</accession>
<evidence type="ECO:0000256" key="4">
    <source>
        <dbReference type="ARBA" id="ARBA00022679"/>
    </source>
</evidence>
<dbReference type="SUPFAM" id="SSF57850">
    <property type="entry name" value="RING/U-box"/>
    <property type="match status" value="1"/>
</dbReference>
<feature type="compositionally biased region" description="Polar residues" evidence="10">
    <location>
        <begin position="380"/>
        <end position="395"/>
    </location>
</feature>
<proteinExistence type="inferred from homology"/>
<gene>
    <name evidence="12" type="ORF">NAV_LOCUS3983</name>
</gene>
<dbReference type="GO" id="GO:0010646">
    <property type="term" value="P:regulation of cell communication"/>
    <property type="evidence" value="ECO:0007669"/>
    <property type="project" value="UniProtKB-ARBA"/>
</dbReference>
<feature type="domain" description="ZZ-type" evidence="11">
    <location>
        <begin position="47"/>
        <end position="116"/>
    </location>
</feature>
<feature type="compositionally biased region" description="Acidic residues" evidence="10">
    <location>
        <begin position="602"/>
        <end position="614"/>
    </location>
</feature>
<keyword evidence="13" id="KW-1185">Reference proteome</keyword>
<feature type="compositionally biased region" description="Polar residues" evidence="10">
    <location>
        <begin position="290"/>
        <end position="311"/>
    </location>
</feature>
<feature type="compositionally biased region" description="Polar residues" evidence="10">
    <location>
        <begin position="430"/>
        <end position="444"/>
    </location>
</feature>
<evidence type="ECO:0000313" key="12">
    <source>
        <dbReference type="EMBL" id="VBB29175.1"/>
    </source>
</evidence>